<keyword evidence="3" id="KW-1015">Disulfide bond</keyword>
<reference evidence="6 7" key="1">
    <citation type="submission" date="2022-03" db="EMBL/GenBank/DDBJ databases">
        <title>Parabacteroides sp. nov. isolated from swine feces.</title>
        <authorList>
            <person name="Bak J.E."/>
        </authorList>
    </citation>
    <scope>NUCLEOTIDE SEQUENCE [LARGE SCALE GENOMIC DNA]</scope>
    <source>
        <strain evidence="6 7">AGMB00274</strain>
    </source>
</reference>
<dbReference type="Proteomes" id="UP001165444">
    <property type="component" value="Unassembled WGS sequence"/>
</dbReference>
<sequence>MKKLFSFMGCCLLAACSSHQPGEISGSLSGVGSDTLLVRSFVMYPTNTGRPELDLDTVPLVNGKFSLNLGNSTDLRYVQIGEFPSSKSNPDGSRPAVSMEVIPLVLLPGKYVTVEGSLHKYKLGGAPFYESLNELNTKMEPIVQKTDSLSSAYRKKAQEGVSQEEVQKVAAQIEKVQEEIKETYIHFIKEHADQDVSVFLLTHGALEGDELKELLDLIAEPVRNGVMAPMYQSIKQAYEKQEERRKAQEKIKEGAPAPEFTLKDINGKDFSLSSLKGKYVILDFWGSWCGWCIKGIPDLKKAYEKYKGQLEIVGIDCNDTEEKWKAAVEKHTLPWIHVRNEGNPDVTLLYGIEGFPTKIILDKEGNIVKTVVGEDPEFYKHLDALMKK</sequence>
<evidence type="ECO:0000313" key="6">
    <source>
        <dbReference type="EMBL" id="MCJ2380077.1"/>
    </source>
</evidence>
<gene>
    <name evidence="6" type="ORF">MUN53_05525</name>
</gene>
<dbReference type="Gene3D" id="3.40.30.10">
    <property type="entry name" value="Glutaredoxin"/>
    <property type="match status" value="1"/>
</dbReference>
<dbReference type="InterPro" id="IPR000866">
    <property type="entry name" value="AhpC/TSA"/>
</dbReference>
<evidence type="ECO:0000256" key="2">
    <source>
        <dbReference type="ARBA" id="ARBA00022748"/>
    </source>
</evidence>
<dbReference type="SUPFAM" id="SSF52833">
    <property type="entry name" value="Thioredoxin-like"/>
    <property type="match status" value="1"/>
</dbReference>
<comment type="caution">
    <text evidence="6">The sequence shown here is derived from an EMBL/GenBank/DDBJ whole genome shotgun (WGS) entry which is preliminary data.</text>
</comment>
<keyword evidence="4" id="KW-0676">Redox-active center</keyword>
<dbReference type="PROSITE" id="PS51257">
    <property type="entry name" value="PROKAR_LIPOPROTEIN"/>
    <property type="match status" value="1"/>
</dbReference>
<keyword evidence="2" id="KW-0201">Cytochrome c-type biogenesis</keyword>
<evidence type="ECO:0000313" key="7">
    <source>
        <dbReference type="Proteomes" id="UP001165444"/>
    </source>
</evidence>
<organism evidence="6 7">
    <name type="scientific">Parabacteroides faecalis</name>
    <dbReference type="NCBI Taxonomy" id="2924040"/>
    <lineage>
        <taxon>Bacteria</taxon>
        <taxon>Pseudomonadati</taxon>
        <taxon>Bacteroidota</taxon>
        <taxon>Bacteroidia</taxon>
        <taxon>Bacteroidales</taxon>
        <taxon>Tannerellaceae</taxon>
        <taxon>Parabacteroides</taxon>
    </lineage>
</organism>
<proteinExistence type="predicted"/>
<dbReference type="PANTHER" id="PTHR42852">
    <property type="entry name" value="THIOL:DISULFIDE INTERCHANGE PROTEIN DSBE"/>
    <property type="match status" value="1"/>
</dbReference>
<dbReference type="InterPro" id="IPR013766">
    <property type="entry name" value="Thioredoxin_domain"/>
</dbReference>
<feature type="domain" description="Thioredoxin" evidence="5">
    <location>
        <begin position="251"/>
        <end position="388"/>
    </location>
</feature>
<evidence type="ECO:0000256" key="1">
    <source>
        <dbReference type="ARBA" id="ARBA00004196"/>
    </source>
</evidence>
<dbReference type="InterPro" id="IPR050553">
    <property type="entry name" value="Thioredoxin_ResA/DsbE_sf"/>
</dbReference>
<dbReference type="CDD" id="cd02966">
    <property type="entry name" value="TlpA_like_family"/>
    <property type="match status" value="1"/>
</dbReference>
<name>A0ABT0BZ86_9BACT</name>
<evidence type="ECO:0000256" key="4">
    <source>
        <dbReference type="ARBA" id="ARBA00023284"/>
    </source>
</evidence>
<evidence type="ECO:0000256" key="3">
    <source>
        <dbReference type="ARBA" id="ARBA00023157"/>
    </source>
</evidence>
<protein>
    <submittedName>
        <fullName evidence="6">Redoxin domain-containing protein</fullName>
    </submittedName>
</protein>
<comment type="subcellular location">
    <subcellularLocation>
        <location evidence="1">Cell envelope</location>
    </subcellularLocation>
</comment>
<evidence type="ECO:0000259" key="5">
    <source>
        <dbReference type="PROSITE" id="PS51352"/>
    </source>
</evidence>
<dbReference type="PROSITE" id="PS51352">
    <property type="entry name" value="THIOREDOXIN_2"/>
    <property type="match status" value="1"/>
</dbReference>
<dbReference type="Pfam" id="PF00578">
    <property type="entry name" value="AhpC-TSA"/>
    <property type="match status" value="1"/>
</dbReference>
<dbReference type="EMBL" id="JAKZMM010000010">
    <property type="protein sequence ID" value="MCJ2380077.1"/>
    <property type="molecule type" value="Genomic_DNA"/>
</dbReference>
<keyword evidence="7" id="KW-1185">Reference proteome</keyword>
<accession>A0ABT0BZ86</accession>
<dbReference type="PANTHER" id="PTHR42852:SF6">
    <property type="entry name" value="THIOL:DISULFIDE INTERCHANGE PROTEIN DSBE"/>
    <property type="match status" value="1"/>
</dbReference>
<dbReference type="InterPro" id="IPR036249">
    <property type="entry name" value="Thioredoxin-like_sf"/>
</dbReference>
<dbReference type="RefSeq" id="WP_243323775.1">
    <property type="nucleotide sequence ID" value="NZ_JAKZMM010000010.1"/>
</dbReference>